<comment type="similarity">
    <text evidence="1">Belongs to the GSTCD family.</text>
</comment>
<dbReference type="InterPro" id="IPR004046">
    <property type="entry name" value="GST_C"/>
</dbReference>
<sequence>MERVVLSAVHNLMYLSSAVPKMKGKIYLRGSKSTCGDQILCPLPSSCILFLLRYCQTQQFELVFITDGDLVTACSEVSLSSLQAIDITFLSWDDVPAVVKNVCLPAVHQAELSLVRAGMCVVLRHIIKMADIEAPTKKLIDLLGFRQGSLRMCSEVSGWTKLCEVDLCDSISVLIQSIKELKHINPIHHETETNVILPLDLLKLESHFSKKCKVHNDDKKKRAEISRLKKFLLRSYDASLNTTTTMKTVEADVNHLTSHDIGQCSAAQTEELFNEKFLNMEPEVHIEKISISASRFEVKYLVRLPHGVRKLRVEKDLNDAKACAGFDISKLTAAFSNLNVDPSKCEKLLSDAYIGEVMSLPGFTKIVESLTYLDVEYVHTYSEGPEMTLADLILFAYVYFFLEKLDFDCSAISEHLPNILHWMEHMASLPFVALTGQSVGWNMCGIAEGLRMVSGQRNLANKQTSIFFKQSKEPACEDDDMELSRCQAMKHKAIKPEVFQAFKKLEEAEIKPCLGHHPRGENVTVDWDILPSGVHPREGDVPERRTRRKCQQLENLATAVQTVAKPGDAIVDFCSGGGHLGIILAYLLPQCQIYLVENKEESLLKVCSRLESLAVTNVTLYQCNIDYFTGNFGVGVCLHACGSATDMVQELCLKAGAAFVICPCCYGSIRKTHLLTYPRSRQFQNSNINYKDFLTLGHAADQTEFNIALEGQGRKCMNLVDLDRAAYAREVGYHVTLCSLQPLSCTPKNNLLVGIPS</sequence>
<name>A0AAE1E416_9GAST</name>
<evidence type="ECO:0008006" key="6">
    <source>
        <dbReference type="Google" id="ProtNLM"/>
    </source>
</evidence>
<dbReference type="PANTHER" id="PTHR13369">
    <property type="match status" value="1"/>
</dbReference>
<dbReference type="InterPro" id="IPR025714">
    <property type="entry name" value="Methyltranfer_dom"/>
</dbReference>
<evidence type="ECO:0000259" key="2">
    <source>
        <dbReference type="Pfam" id="PF00043"/>
    </source>
</evidence>
<dbReference type="Proteomes" id="UP001283361">
    <property type="component" value="Unassembled WGS sequence"/>
</dbReference>
<feature type="domain" description="Methyltransferase" evidence="3">
    <location>
        <begin position="548"/>
        <end position="671"/>
    </location>
</feature>
<dbReference type="Gene3D" id="3.40.50.150">
    <property type="entry name" value="Vaccinia Virus protein VP39"/>
    <property type="match status" value="1"/>
</dbReference>
<evidence type="ECO:0000259" key="3">
    <source>
        <dbReference type="Pfam" id="PF13679"/>
    </source>
</evidence>
<reference evidence="4" key="1">
    <citation type="journal article" date="2023" name="G3 (Bethesda)">
        <title>A reference genome for the long-term kleptoplast-retaining sea slug Elysia crispata morphotype clarki.</title>
        <authorList>
            <person name="Eastman K.E."/>
            <person name="Pendleton A.L."/>
            <person name="Shaikh M.A."/>
            <person name="Suttiyut T."/>
            <person name="Ogas R."/>
            <person name="Tomko P."/>
            <person name="Gavelis G."/>
            <person name="Widhalm J.R."/>
            <person name="Wisecaver J.H."/>
        </authorList>
    </citation>
    <scope>NUCLEOTIDE SEQUENCE</scope>
    <source>
        <strain evidence="4">ECLA1</strain>
    </source>
</reference>
<proteinExistence type="inferred from homology"/>
<gene>
    <name evidence="4" type="ORF">RRG08_023098</name>
</gene>
<dbReference type="GO" id="GO:0005737">
    <property type="term" value="C:cytoplasm"/>
    <property type="evidence" value="ECO:0007669"/>
    <property type="project" value="TreeGrafter"/>
</dbReference>
<dbReference type="SUPFAM" id="SSF53335">
    <property type="entry name" value="S-adenosyl-L-methionine-dependent methyltransferases"/>
    <property type="match status" value="1"/>
</dbReference>
<evidence type="ECO:0000313" key="4">
    <source>
        <dbReference type="EMBL" id="KAK3792765.1"/>
    </source>
</evidence>
<keyword evidence="5" id="KW-1185">Reference proteome</keyword>
<dbReference type="InterPro" id="IPR036282">
    <property type="entry name" value="Glutathione-S-Trfase_C_sf"/>
</dbReference>
<dbReference type="Pfam" id="PF13679">
    <property type="entry name" value="Methyltransf_32"/>
    <property type="match status" value="1"/>
</dbReference>
<comment type="caution">
    <text evidence="4">The sequence shown here is derived from an EMBL/GenBank/DDBJ whole genome shotgun (WGS) entry which is preliminary data.</text>
</comment>
<dbReference type="Pfam" id="PF00043">
    <property type="entry name" value="GST_C"/>
    <property type="match status" value="1"/>
</dbReference>
<evidence type="ECO:0000313" key="5">
    <source>
        <dbReference type="Proteomes" id="UP001283361"/>
    </source>
</evidence>
<evidence type="ECO:0000256" key="1">
    <source>
        <dbReference type="ARBA" id="ARBA00008797"/>
    </source>
</evidence>
<dbReference type="AlphaFoldDB" id="A0AAE1E416"/>
<feature type="domain" description="Glutathione S-transferase C-terminal" evidence="2">
    <location>
        <begin position="364"/>
        <end position="430"/>
    </location>
</feature>
<accession>A0AAE1E416</accession>
<dbReference type="SUPFAM" id="SSF47616">
    <property type="entry name" value="GST C-terminal domain-like"/>
    <property type="match status" value="1"/>
</dbReference>
<dbReference type="FunFam" id="3.40.50.150:FF:000725">
    <property type="entry name" value="Glutathione S-transferase, C-terminal domain-containing"/>
    <property type="match status" value="1"/>
</dbReference>
<dbReference type="InterPro" id="IPR029063">
    <property type="entry name" value="SAM-dependent_MTases_sf"/>
</dbReference>
<protein>
    <recommendedName>
        <fullName evidence="6">Glutathione S-transferase C-terminal domain-containing protein</fullName>
    </recommendedName>
</protein>
<dbReference type="PANTHER" id="PTHR13369:SF0">
    <property type="entry name" value="GLUTATHIONE S-TRANSFERASE C-TERMINAL DOMAIN-CONTAINING PROTEIN"/>
    <property type="match status" value="1"/>
</dbReference>
<dbReference type="EMBL" id="JAWDGP010001332">
    <property type="protein sequence ID" value="KAK3792765.1"/>
    <property type="molecule type" value="Genomic_DNA"/>
</dbReference>
<organism evidence="4 5">
    <name type="scientific">Elysia crispata</name>
    <name type="common">lettuce slug</name>
    <dbReference type="NCBI Taxonomy" id="231223"/>
    <lineage>
        <taxon>Eukaryota</taxon>
        <taxon>Metazoa</taxon>
        <taxon>Spiralia</taxon>
        <taxon>Lophotrochozoa</taxon>
        <taxon>Mollusca</taxon>
        <taxon>Gastropoda</taxon>
        <taxon>Heterobranchia</taxon>
        <taxon>Euthyneura</taxon>
        <taxon>Panpulmonata</taxon>
        <taxon>Sacoglossa</taxon>
        <taxon>Placobranchoidea</taxon>
        <taxon>Plakobranchidae</taxon>
        <taxon>Elysia</taxon>
    </lineage>
</organism>